<keyword evidence="18" id="KW-1185">Reference proteome</keyword>
<evidence type="ECO:0000256" key="4">
    <source>
        <dbReference type="ARBA" id="ARBA00023235"/>
    </source>
</evidence>
<evidence type="ECO:0000313" key="17">
    <source>
        <dbReference type="EMBL" id="QIB66433.1"/>
    </source>
</evidence>
<dbReference type="CDD" id="cd02869">
    <property type="entry name" value="PseudoU_synth_RluA_like"/>
    <property type="match status" value="1"/>
</dbReference>
<gene>
    <name evidence="17" type="ORF">G3T16_14540</name>
</gene>
<dbReference type="SUPFAM" id="SSF55120">
    <property type="entry name" value="Pseudouridine synthase"/>
    <property type="match status" value="1"/>
</dbReference>
<evidence type="ECO:0000256" key="10">
    <source>
        <dbReference type="ARBA" id="ARBA00039988"/>
    </source>
</evidence>
<keyword evidence="2" id="KW-0698">rRNA processing</keyword>
<evidence type="ECO:0000256" key="2">
    <source>
        <dbReference type="ARBA" id="ARBA00022552"/>
    </source>
</evidence>
<feature type="domain" description="Pseudouridine synthase RsuA/RluA-like" evidence="16">
    <location>
        <begin position="29"/>
        <end position="175"/>
    </location>
</feature>
<evidence type="ECO:0000259" key="16">
    <source>
        <dbReference type="Pfam" id="PF00849"/>
    </source>
</evidence>
<evidence type="ECO:0000313" key="18">
    <source>
        <dbReference type="Proteomes" id="UP000477680"/>
    </source>
</evidence>
<evidence type="ECO:0000256" key="6">
    <source>
        <dbReference type="ARBA" id="ARBA00036916"/>
    </source>
</evidence>
<evidence type="ECO:0000256" key="5">
    <source>
        <dbReference type="ARBA" id="ARBA00036184"/>
    </source>
</evidence>
<evidence type="ECO:0000256" key="13">
    <source>
        <dbReference type="ARBA" id="ARBA00042844"/>
    </source>
</evidence>
<evidence type="ECO:0000256" key="1">
    <source>
        <dbReference type="ARBA" id="ARBA00010876"/>
    </source>
</evidence>
<evidence type="ECO:0000256" key="9">
    <source>
        <dbReference type="ARBA" id="ARBA00038945"/>
    </source>
</evidence>
<dbReference type="Gene3D" id="3.30.2350.10">
    <property type="entry name" value="Pseudouridine synthase"/>
    <property type="match status" value="1"/>
</dbReference>
<comment type="catalytic activity">
    <reaction evidence="6">
        <text>uridine(746) in 23S rRNA = pseudouridine(746) in 23S rRNA</text>
        <dbReference type="Rhea" id="RHEA:42548"/>
        <dbReference type="Rhea" id="RHEA-COMP:10109"/>
        <dbReference type="Rhea" id="RHEA-COMP:10110"/>
        <dbReference type="ChEBI" id="CHEBI:65314"/>
        <dbReference type="ChEBI" id="CHEBI:65315"/>
        <dbReference type="EC" id="5.4.99.29"/>
    </reaction>
</comment>
<dbReference type="PANTHER" id="PTHR21600">
    <property type="entry name" value="MITOCHONDRIAL RNA PSEUDOURIDINE SYNTHASE"/>
    <property type="match status" value="1"/>
</dbReference>
<dbReference type="KEGG" id="kim:G3T16_14540"/>
<name>A0A6C0U3L2_9GAMM</name>
<dbReference type="GO" id="GO:0003723">
    <property type="term" value="F:RNA binding"/>
    <property type="evidence" value="ECO:0007669"/>
    <property type="project" value="InterPro"/>
</dbReference>
<evidence type="ECO:0000256" key="14">
    <source>
        <dbReference type="ARBA" id="ARBA00042883"/>
    </source>
</evidence>
<dbReference type="InterPro" id="IPR020103">
    <property type="entry name" value="PsdUridine_synth_cat_dom_sf"/>
</dbReference>
<dbReference type="Proteomes" id="UP000477680">
    <property type="component" value="Chromosome"/>
</dbReference>
<comment type="function">
    <text evidence="7">Dual specificity enzyme that catalyzes the synthesis of pseudouridine from uracil-746 in 23S ribosomal RNA and from uracil-32 in the anticodon stem and loop of transfer RNAs.</text>
</comment>
<comment type="catalytic activity">
    <reaction evidence="5">
        <text>uridine(32) in tRNA = pseudouridine(32) in tRNA</text>
        <dbReference type="Rhea" id="RHEA:42544"/>
        <dbReference type="Rhea" id="RHEA-COMP:10107"/>
        <dbReference type="Rhea" id="RHEA-COMP:10108"/>
        <dbReference type="ChEBI" id="CHEBI:65314"/>
        <dbReference type="ChEBI" id="CHEBI:65315"/>
        <dbReference type="EC" id="5.4.99.28"/>
    </reaction>
</comment>
<dbReference type="InterPro" id="IPR006224">
    <property type="entry name" value="PsdUridine_synth_RluA-like_CS"/>
</dbReference>
<evidence type="ECO:0000256" key="7">
    <source>
        <dbReference type="ARBA" id="ARBA00037305"/>
    </source>
</evidence>
<evidence type="ECO:0000256" key="15">
    <source>
        <dbReference type="ARBA" id="ARBA00043143"/>
    </source>
</evidence>
<dbReference type="EMBL" id="CP048711">
    <property type="protein sequence ID" value="QIB66433.1"/>
    <property type="molecule type" value="Genomic_DNA"/>
</dbReference>
<dbReference type="InterPro" id="IPR050188">
    <property type="entry name" value="RluA_PseudoU_synthase"/>
</dbReference>
<keyword evidence="3" id="KW-0819">tRNA processing</keyword>
<evidence type="ECO:0000256" key="8">
    <source>
        <dbReference type="ARBA" id="ARBA00038944"/>
    </source>
</evidence>
<dbReference type="Pfam" id="PF00849">
    <property type="entry name" value="PseudoU_synth_2"/>
    <property type="match status" value="1"/>
</dbReference>
<dbReference type="PROSITE" id="PS01129">
    <property type="entry name" value="PSI_RLU"/>
    <property type="match status" value="1"/>
</dbReference>
<protein>
    <recommendedName>
        <fullName evidence="10">Dual-specificity RNA pseudouridine synthase RluA</fullName>
        <ecNumber evidence="8">5.4.99.28</ecNumber>
        <ecNumber evidence="9">5.4.99.29</ecNumber>
    </recommendedName>
    <alternativeName>
        <fullName evidence="11">23S rRNA pseudouridine(746) synthase</fullName>
    </alternativeName>
    <alternativeName>
        <fullName evidence="14">Ribosomal large subunit pseudouridine synthase A</fullName>
    </alternativeName>
    <alternativeName>
        <fullName evidence="13">rRNA pseudouridylate synthase A</fullName>
    </alternativeName>
    <alternativeName>
        <fullName evidence="15">rRNA-uridine isomerase A</fullName>
    </alternativeName>
    <alternativeName>
        <fullName evidence="12">tRNA pseudouridine(32) synthase</fullName>
    </alternativeName>
</protein>
<dbReference type="GO" id="GO:0008033">
    <property type="term" value="P:tRNA processing"/>
    <property type="evidence" value="ECO:0007669"/>
    <property type="project" value="UniProtKB-KW"/>
</dbReference>
<dbReference type="GO" id="GO:0000455">
    <property type="term" value="P:enzyme-directed rRNA pseudouridine synthesis"/>
    <property type="evidence" value="ECO:0007669"/>
    <property type="project" value="TreeGrafter"/>
</dbReference>
<proteinExistence type="inferred from homology"/>
<organism evidence="17 18">
    <name type="scientific">Kineobactrum salinum</name>
    <dbReference type="NCBI Taxonomy" id="2708301"/>
    <lineage>
        <taxon>Bacteria</taxon>
        <taxon>Pseudomonadati</taxon>
        <taxon>Pseudomonadota</taxon>
        <taxon>Gammaproteobacteria</taxon>
        <taxon>Cellvibrionales</taxon>
        <taxon>Halieaceae</taxon>
        <taxon>Kineobactrum</taxon>
    </lineage>
</organism>
<sequence length="225" mass="25592">MNDNLAQEPPPYLVPHSQEPIAILYRDEHLLLVRKPHLLLSIPGRHPLNRDCLITRLQQDFPTASIVHRLDLDTSGIMVIALDKPSHAHISRQFQQRRVHKTYEAVVYGRVAVGRGEVNLPIACDWERRPLQKICHQSGREALTRFEVMERGSDRSRLLLAPVTGRSHQLRIHMRELGHPILGCDMYAHEAALAMAPRLLLHATSLELQHPVTGELLRGECPADF</sequence>
<dbReference type="GO" id="GO:0160151">
    <property type="term" value="F:tRNA pseudouridine(32) synthase activity"/>
    <property type="evidence" value="ECO:0007669"/>
    <property type="project" value="UniProtKB-EC"/>
</dbReference>
<dbReference type="InterPro" id="IPR006145">
    <property type="entry name" value="PsdUridine_synth_RsuA/RluA"/>
</dbReference>
<dbReference type="PANTHER" id="PTHR21600:SF91">
    <property type="entry name" value="DUAL-SPECIFICITY RNA PSEUDOURIDINE SYNTHASE RLUA"/>
    <property type="match status" value="1"/>
</dbReference>
<evidence type="ECO:0000256" key="3">
    <source>
        <dbReference type="ARBA" id="ARBA00022694"/>
    </source>
</evidence>
<evidence type="ECO:0000256" key="12">
    <source>
        <dbReference type="ARBA" id="ARBA00042372"/>
    </source>
</evidence>
<dbReference type="GO" id="GO:0160142">
    <property type="term" value="F:23S rRNA pseudouridine(746) synthase activity"/>
    <property type="evidence" value="ECO:0007669"/>
    <property type="project" value="UniProtKB-EC"/>
</dbReference>
<comment type="similarity">
    <text evidence="1">Belongs to the pseudouridine synthase RluA family.</text>
</comment>
<evidence type="ECO:0000256" key="11">
    <source>
        <dbReference type="ARBA" id="ARBA00041266"/>
    </source>
</evidence>
<reference evidence="17 18" key="1">
    <citation type="submission" date="2020-02" db="EMBL/GenBank/DDBJ databases">
        <title>Genome sequencing for Kineobactrum sp. M2.</title>
        <authorList>
            <person name="Park S.-J."/>
        </authorList>
    </citation>
    <scope>NUCLEOTIDE SEQUENCE [LARGE SCALE GENOMIC DNA]</scope>
    <source>
        <strain evidence="17 18">M2</strain>
    </source>
</reference>
<keyword evidence="4" id="KW-0413">Isomerase</keyword>
<dbReference type="EC" id="5.4.99.29" evidence="9"/>
<dbReference type="AlphaFoldDB" id="A0A6C0U3L2"/>
<dbReference type="RefSeq" id="WP_163495867.1">
    <property type="nucleotide sequence ID" value="NZ_CP048711.1"/>
</dbReference>
<accession>A0A6C0U3L2</accession>
<dbReference type="EC" id="5.4.99.28" evidence="8"/>